<dbReference type="EMBL" id="CP060782">
    <property type="protein sequence ID" value="QNP46282.1"/>
    <property type="molecule type" value="Genomic_DNA"/>
</dbReference>
<evidence type="ECO:0000313" key="1">
    <source>
        <dbReference type="EMBL" id="QNP46282.1"/>
    </source>
</evidence>
<dbReference type="Proteomes" id="UP000516105">
    <property type="component" value="Chromosome"/>
</dbReference>
<keyword evidence="2" id="KW-1185">Reference proteome</keyword>
<dbReference type="SUPFAM" id="SSF48452">
    <property type="entry name" value="TPR-like"/>
    <property type="match status" value="1"/>
</dbReference>
<accession>A0ABX6T8U3</accession>
<name>A0ABX6T8U3_9SPHN</name>
<dbReference type="InterPro" id="IPR011990">
    <property type="entry name" value="TPR-like_helical_dom_sf"/>
</dbReference>
<organism evidence="1 2">
    <name type="scientific">Sphingomonas sediminicola</name>
    <dbReference type="NCBI Taxonomy" id="386874"/>
    <lineage>
        <taxon>Bacteria</taxon>
        <taxon>Pseudomonadati</taxon>
        <taxon>Pseudomonadota</taxon>
        <taxon>Alphaproteobacteria</taxon>
        <taxon>Sphingomonadales</taxon>
        <taxon>Sphingomonadaceae</taxon>
        <taxon>Sphingomonas</taxon>
    </lineage>
</organism>
<sequence length="426" mass="46536">MARVKRIPAAVAPGFFEIETIPRTGYRISGDILPLLQSTPALVPPSNFSRRALFASSAAAIAAAGAAGIWLTGRSGSDREFERLMKQAHEAVRNLRFDDGVARSLEKAVAIRPKDAKAWGLLALVRSLHAQSLSGGPEERPWIPATEEAIRKALSIDPREPNALLAMFELQGSTLDWASRDRKLRQIITIDPSNVIAITELVGLLQSAGLNAESWSWNERALRIEPLSADLLGRRALKLWIAGRVAQADKVVDQVRALYPADGGTWWVRFLILALTDRAQAALAMLKGEPNMLDPALATLWGACLPALDQRSAMTITTARNACLDAARKAGELAAHAVMILAALGEVDASFEIADGFLLWRGKIVPQSEGGKEIANDTAWRNGVQWLFTPPCASMRRDPRFLALCNGIGLTEYWRSRGVRPDYLLR</sequence>
<protein>
    <recommendedName>
        <fullName evidence="3">Tetratricopeptide repeat protein</fullName>
    </recommendedName>
</protein>
<gene>
    <name evidence="1" type="ORF">H9L14_03420</name>
</gene>
<proteinExistence type="predicted"/>
<evidence type="ECO:0008006" key="3">
    <source>
        <dbReference type="Google" id="ProtNLM"/>
    </source>
</evidence>
<evidence type="ECO:0000313" key="2">
    <source>
        <dbReference type="Proteomes" id="UP000516105"/>
    </source>
</evidence>
<dbReference type="RefSeq" id="WP_187709235.1">
    <property type="nucleotide sequence ID" value="NZ_CP060782.1"/>
</dbReference>
<dbReference type="Gene3D" id="1.25.40.10">
    <property type="entry name" value="Tetratricopeptide repeat domain"/>
    <property type="match status" value="1"/>
</dbReference>
<reference evidence="1 2" key="1">
    <citation type="submission" date="2020-08" db="EMBL/GenBank/DDBJ databases">
        <title>Genome sequence of Sphingomonas sediminicola KACC 15039T.</title>
        <authorList>
            <person name="Hyun D.-W."/>
            <person name="Bae J.-W."/>
        </authorList>
    </citation>
    <scope>NUCLEOTIDE SEQUENCE [LARGE SCALE GENOMIC DNA]</scope>
    <source>
        <strain evidence="1 2">KACC 15039</strain>
    </source>
</reference>